<dbReference type="Proteomes" id="UP001139971">
    <property type="component" value="Unassembled WGS sequence"/>
</dbReference>
<dbReference type="AlphaFoldDB" id="A0A9X4BLP2"/>
<proteinExistence type="predicted"/>
<evidence type="ECO:0000313" key="2">
    <source>
        <dbReference type="EMBL" id="MDC8014474.1"/>
    </source>
</evidence>
<dbReference type="RefSeq" id="WP_263544037.1">
    <property type="nucleotide sequence ID" value="NZ_JAOVZO020000018.1"/>
</dbReference>
<evidence type="ECO:0000313" key="3">
    <source>
        <dbReference type="Proteomes" id="UP001139971"/>
    </source>
</evidence>
<dbReference type="Gene3D" id="1.10.10.1320">
    <property type="entry name" value="Anti-sigma factor, zinc-finger domain"/>
    <property type="match status" value="1"/>
</dbReference>
<organism evidence="2 3">
    <name type="scientific">Tahibacter soli</name>
    <dbReference type="NCBI Taxonomy" id="2983605"/>
    <lineage>
        <taxon>Bacteria</taxon>
        <taxon>Pseudomonadati</taxon>
        <taxon>Pseudomonadota</taxon>
        <taxon>Gammaproteobacteria</taxon>
        <taxon>Lysobacterales</taxon>
        <taxon>Rhodanobacteraceae</taxon>
        <taxon>Tahibacter</taxon>
    </lineage>
</organism>
<keyword evidence="3" id="KW-1185">Reference proteome</keyword>
<name>A0A9X4BLP2_9GAMM</name>
<dbReference type="EMBL" id="JAOVZO020000018">
    <property type="protein sequence ID" value="MDC8014474.1"/>
    <property type="molecule type" value="Genomic_DNA"/>
</dbReference>
<comment type="caution">
    <text evidence="2">The sequence shown here is derived from an EMBL/GenBank/DDBJ whole genome shotgun (WGS) entry which is preliminary data.</text>
</comment>
<dbReference type="InterPro" id="IPR041916">
    <property type="entry name" value="Anti_sigma_zinc_sf"/>
</dbReference>
<gene>
    <name evidence="2" type="ORF">OD750_018170</name>
</gene>
<accession>A0A9X4BLP2</accession>
<feature type="domain" description="Putative zinc-finger" evidence="1">
    <location>
        <begin position="10"/>
        <end position="43"/>
    </location>
</feature>
<dbReference type="InterPro" id="IPR027383">
    <property type="entry name" value="Znf_put"/>
</dbReference>
<evidence type="ECO:0000259" key="1">
    <source>
        <dbReference type="Pfam" id="PF13490"/>
    </source>
</evidence>
<dbReference type="Pfam" id="PF13490">
    <property type="entry name" value="zf-HC2"/>
    <property type="match status" value="1"/>
</dbReference>
<protein>
    <submittedName>
        <fullName evidence="2">Zf-HC2 domain-containing protein</fullName>
    </submittedName>
</protein>
<reference evidence="2" key="1">
    <citation type="submission" date="2023-02" db="EMBL/GenBank/DDBJ databases">
        <title>Tahibacter soli sp. nov. isolated from soil.</title>
        <authorList>
            <person name="Baek J.H."/>
            <person name="Lee J.K."/>
            <person name="Choi D.G."/>
            <person name="Jeon C.O."/>
        </authorList>
    </citation>
    <scope>NUCLEOTIDE SEQUENCE</scope>
    <source>
        <strain evidence="2">BL</strain>
    </source>
</reference>
<sequence length="216" mass="22791">MTPATPLTHRETWELIPWVVNGTATPNERQDVERHLRDCADCRDEYALQMQFHAGMNAGGDVEHDAQPSLRRLLARIDTPEEQALSADAAPPARARWPQWLAAAVVVQAIGLALLGGAQLKQAGAPDAGYRTLTNAPAASAAAIRLVPSPQLSLTELSQLLAAQQLRVVEANADATILGVAPTHEAADVDAIVARLRATPGVLLAEPAAGAAHAPR</sequence>